<feature type="domain" description="Glycosyltransferase 2-like" evidence="4">
    <location>
        <begin position="519"/>
        <end position="636"/>
    </location>
</feature>
<dbReference type="GO" id="GO:0016740">
    <property type="term" value="F:transferase activity"/>
    <property type="evidence" value="ECO:0007669"/>
    <property type="project" value="UniProtKB-KW"/>
</dbReference>
<dbReference type="Proteomes" id="UP000054144">
    <property type="component" value="Unassembled WGS sequence"/>
</dbReference>
<dbReference type="SUPFAM" id="SSF53448">
    <property type="entry name" value="Nucleotide-diphospho-sugar transferases"/>
    <property type="match status" value="1"/>
</dbReference>
<dbReference type="InterPro" id="IPR036291">
    <property type="entry name" value="NAD(P)-bd_dom_sf"/>
</dbReference>
<name>A0A0D7AQM8_9AGAR</name>
<dbReference type="Gene3D" id="3.90.550.10">
    <property type="entry name" value="Spore Coat Polysaccharide Biosynthesis Protein SpsA, Chain A"/>
    <property type="match status" value="1"/>
</dbReference>
<keyword evidence="6" id="KW-0808">Transferase</keyword>
<dbReference type="AlphaFoldDB" id="A0A0D7AQM8"/>
<dbReference type="OrthoDB" id="331544at2759"/>
<feature type="domain" description="NAD-dependent epimerase/dehydratase" evidence="5">
    <location>
        <begin position="8"/>
        <end position="255"/>
    </location>
</feature>
<feature type="transmembrane region" description="Helical" evidence="3">
    <location>
        <begin position="791"/>
        <end position="808"/>
    </location>
</feature>
<sequence length="908" mass="100742">MLDKEKRILVTGGQGFIGSHIAQRLDADGHDVRVVDIRGGDYGSLPKSIEFMQGDLRSADVCRAAMSACTYVFHFAADMGGMGTIHEKNDVLIYKNNQAITLNILEAVLQSSCVERFLFASSACVYPECLQTGGEELDHSLKEDAVWSNPPPKPQGLYGMEKLVGELLLSHTDKLDVRIARFHNVFGPRGAWCNGREKAPAALLRKACVAKWLATHSPSTPAPFSFEIWGTGKQRRSFLYIDDCVDGVLKLMNLPPPSTESVKDLIVNIGSETAVTMTELAHMALDVMSVDRAAVLFEYDTAKPAGVASRNSQNDKVQRLLGWTSTTSLAEGMRRTGSWIMEQLEKRLSRSRLLDLGAPEPTLIKFAILLPVTSRGWMANIHKEFLDISRRREVPFGVGCVAFTDTTFPGMPTFPVVSRKHMDIFYGNVVPDIFVNQDGDPFLFQLYHRFGCSVMLSSCHLSNAVGGSTDARYAKIHAPTWTFDILDRATKCLEVSLAENLASPSVGHTLTSRLLTIDVVVPSYRVDMRYLERILDLKPSPTASTMFIIIVDNPLAASLGGLRAKYEHRTDVRIRVNQQNMGASASRNRGLAESAAEWVLFLDDDVMPEPDLLVNLEKSARKYPQVAGFVGDTRFPDADTIFKAAVHFAGVTYFWSIAASCANFADDIPWGVTACLAARRNVKDGIKFNLAFPFTGGGEDIMYCVEKRDFSKAIGGAGFSAAPDVVATHPWWNNGRRSYIRFYMWSVGDGALIKLLPQHSYRDIAPNGAEFLLMSTVFLAFSILRASLEGIVLCTKAVFSIVLSNIIFDLYRHLWRRQEGTYHSSRPITITGCWIVLAIVEATFIRMFSEAGRTIGILQRGEFLLLGKRFDWFTGRLPEGPSNERRGNLFKAILILAFFAFSVMQGYL</sequence>
<accession>A0A0D7AQM8</accession>
<keyword evidence="3" id="KW-1133">Transmembrane helix</keyword>
<dbReference type="InterPro" id="IPR001509">
    <property type="entry name" value="Epimerase_deHydtase"/>
</dbReference>
<keyword evidence="3" id="KW-0472">Membrane</keyword>
<comment type="similarity">
    <text evidence="1">Belongs to the NAD(P)-dependent epimerase/dehydratase family.</text>
</comment>
<keyword evidence="7" id="KW-1185">Reference proteome</keyword>
<dbReference type="Gene3D" id="3.40.50.720">
    <property type="entry name" value="NAD(P)-binding Rossmann-like Domain"/>
    <property type="match status" value="1"/>
</dbReference>
<dbReference type="Pfam" id="PF01370">
    <property type="entry name" value="Epimerase"/>
    <property type="match status" value="1"/>
</dbReference>
<evidence type="ECO:0000256" key="3">
    <source>
        <dbReference type="SAM" id="Phobius"/>
    </source>
</evidence>
<keyword evidence="2" id="KW-0520">NAD</keyword>
<dbReference type="CDD" id="cd00761">
    <property type="entry name" value="Glyco_tranf_GTA_type"/>
    <property type="match status" value="1"/>
</dbReference>
<keyword evidence="3" id="KW-0812">Transmembrane</keyword>
<reference evidence="6 7" key="1">
    <citation type="journal article" date="2015" name="Fungal Genet. Biol.">
        <title>Evolution of novel wood decay mechanisms in Agaricales revealed by the genome sequences of Fistulina hepatica and Cylindrobasidium torrendii.</title>
        <authorList>
            <person name="Floudas D."/>
            <person name="Held B.W."/>
            <person name="Riley R."/>
            <person name="Nagy L.G."/>
            <person name="Koehler G."/>
            <person name="Ransdell A.S."/>
            <person name="Younus H."/>
            <person name="Chow J."/>
            <person name="Chiniquy J."/>
            <person name="Lipzen A."/>
            <person name="Tritt A."/>
            <person name="Sun H."/>
            <person name="Haridas S."/>
            <person name="LaButti K."/>
            <person name="Ohm R.A."/>
            <person name="Kues U."/>
            <person name="Blanchette R.A."/>
            <person name="Grigoriev I.V."/>
            <person name="Minto R.E."/>
            <person name="Hibbett D.S."/>
        </authorList>
    </citation>
    <scope>NUCLEOTIDE SEQUENCE [LARGE SCALE GENOMIC DNA]</scope>
    <source>
        <strain evidence="6 7">ATCC 64428</strain>
    </source>
</reference>
<dbReference type="InterPro" id="IPR001173">
    <property type="entry name" value="Glyco_trans_2-like"/>
</dbReference>
<gene>
    <name evidence="6" type="ORF">FISHEDRAFT_63310</name>
</gene>
<feature type="transmembrane region" description="Helical" evidence="3">
    <location>
        <begin position="889"/>
        <end position="907"/>
    </location>
</feature>
<dbReference type="Gene3D" id="3.90.25.10">
    <property type="entry name" value="UDP-galactose 4-epimerase, domain 1"/>
    <property type="match status" value="1"/>
</dbReference>
<evidence type="ECO:0000256" key="1">
    <source>
        <dbReference type="ARBA" id="ARBA00007637"/>
    </source>
</evidence>
<evidence type="ECO:0000313" key="6">
    <source>
        <dbReference type="EMBL" id="KIY53636.1"/>
    </source>
</evidence>
<dbReference type="InterPro" id="IPR029044">
    <property type="entry name" value="Nucleotide-diphossugar_trans"/>
</dbReference>
<protein>
    <submittedName>
        <fullName evidence="6">Glycosyltransferase family 2 protein</fullName>
    </submittedName>
</protein>
<evidence type="ECO:0000259" key="4">
    <source>
        <dbReference type="Pfam" id="PF00535"/>
    </source>
</evidence>
<evidence type="ECO:0000259" key="5">
    <source>
        <dbReference type="Pfam" id="PF01370"/>
    </source>
</evidence>
<dbReference type="EMBL" id="KN881603">
    <property type="protein sequence ID" value="KIY53636.1"/>
    <property type="molecule type" value="Genomic_DNA"/>
</dbReference>
<organism evidence="6 7">
    <name type="scientific">Fistulina hepatica ATCC 64428</name>
    <dbReference type="NCBI Taxonomy" id="1128425"/>
    <lineage>
        <taxon>Eukaryota</taxon>
        <taxon>Fungi</taxon>
        <taxon>Dikarya</taxon>
        <taxon>Basidiomycota</taxon>
        <taxon>Agaricomycotina</taxon>
        <taxon>Agaricomycetes</taxon>
        <taxon>Agaricomycetidae</taxon>
        <taxon>Agaricales</taxon>
        <taxon>Fistulinaceae</taxon>
        <taxon>Fistulina</taxon>
    </lineage>
</organism>
<dbReference type="PANTHER" id="PTHR43574">
    <property type="entry name" value="EPIMERASE-RELATED"/>
    <property type="match status" value="1"/>
</dbReference>
<proteinExistence type="inferred from homology"/>
<dbReference type="SUPFAM" id="SSF51735">
    <property type="entry name" value="NAD(P)-binding Rossmann-fold domains"/>
    <property type="match status" value="1"/>
</dbReference>
<evidence type="ECO:0000256" key="2">
    <source>
        <dbReference type="ARBA" id="ARBA00023027"/>
    </source>
</evidence>
<dbReference type="Pfam" id="PF00535">
    <property type="entry name" value="Glycos_transf_2"/>
    <property type="match status" value="1"/>
</dbReference>
<evidence type="ECO:0000313" key="7">
    <source>
        <dbReference type="Proteomes" id="UP000054144"/>
    </source>
</evidence>